<reference evidence="1 2" key="1">
    <citation type="journal article" date="2013" name="Genome Announc.">
        <title>Draft Genome Sequence of Arcticibacter svalbardensis Strain MN12-7T, a Member of the Family Sphingobacteriaceae Isolated from an Arctic Soil Sample.</title>
        <authorList>
            <person name="Shivaji S."/>
            <person name="Ara S."/>
            <person name="Prasad S."/>
            <person name="Manasa B.P."/>
            <person name="Begum Z."/>
            <person name="Singh A."/>
            <person name="Kumar Pinnaka A."/>
        </authorList>
    </citation>
    <scope>NUCLEOTIDE SEQUENCE [LARGE SCALE GENOMIC DNA]</scope>
    <source>
        <strain evidence="1 2">MN12-7</strain>
    </source>
</reference>
<protein>
    <recommendedName>
        <fullName evidence="3">Outer membrane protein beta-barrel domain-containing protein</fullName>
    </recommendedName>
</protein>
<comment type="caution">
    <text evidence="1">The sequence shown here is derived from an EMBL/GenBank/DDBJ whole genome shotgun (WGS) entry which is preliminary data.</text>
</comment>
<gene>
    <name evidence="1" type="ORF">ADIARSV_2708</name>
</gene>
<dbReference type="AlphaFoldDB" id="R9GRD1"/>
<dbReference type="eggNOG" id="ENOG50347JH">
    <property type="taxonomic scope" value="Bacteria"/>
</dbReference>
<organism evidence="1 2">
    <name type="scientific">Arcticibacter svalbardensis MN12-7</name>
    <dbReference type="NCBI Taxonomy" id="1150600"/>
    <lineage>
        <taxon>Bacteria</taxon>
        <taxon>Pseudomonadati</taxon>
        <taxon>Bacteroidota</taxon>
        <taxon>Sphingobacteriia</taxon>
        <taxon>Sphingobacteriales</taxon>
        <taxon>Sphingobacteriaceae</taxon>
        <taxon>Arcticibacter</taxon>
    </lineage>
</organism>
<accession>R9GRD1</accession>
<evidence type="ECO:0000313" key="1">
    <source>
        <dbReference type="EMBL" id="EOR94095.1"/>
    </source>
</evidence>
<name>R9GRD1_9SPHI</name>
<evidence type="ECO:0000313" key="2">
    <source>
        <dbReference type="Proteomes" id="UP000014174"/>
    </source>
</evidence>
<proteinExistence type="predicted"/>
<evidence type="ECO:0008006" key="3">
    <source>
        <dbReference type="Google" id="ProtNLM"/>
    </source>
</evidence>
<dbReference type="EMBL" id="AQPN01000098">
    <property type="protein sequence ID" value="EOR94095.1"/>
    <property type="molecule type" value="Genomic_DNA"/>
</dbReference>
<dbReference type="Proteomes" id="UP000014174">
    <property type="component" value="Unassembled WGS sequence"/>
</dbReference>
<sequence length="218" mass="24617">MGKGLDYGLSPKQNVFSGRYGAETGFVMEFGRMFYIKNRNTKEPINYGLDWTLLSLNYNRMDEWIDYALESGGESKNATDTRIAVAVSTKIGPMISFNPIEKVVLDARIQIVPIIRFFDLIYHQNSGQADDRYFTFANYSREQVDKSFDAEDVKNRMAYGIETSFGITLRRKSIGLAIDYIKGDVKTNYNAYDTGVGATAGKEKISTPNMQLKLSITL</sequence>
<keyword evidence="2" id="KW-1185">Reference proteome</keyword>